<dbReference type="AlphaFoldDB" id="A0A5S4VXW6"/>
<evidence type="ECO:0000256" key="1">
    <source>
        <dbReference type="SAM" id="MobiDB-lite"/>
    </source>
</evidence>
<evidence type="ECO:0000313" key="2">
    <source>
        <dbReference type="EMBL" id="TYL69848.1"/>
    </source>
</evidence>
<sequence>MAPLTRPARLPSRGSDGNATSGVADAVAQHAIDVGAEVSAALLAFIAQNSTKAFNLQLSLPCAALHDRFPLRNDDLLGDEILLKQTAALIQTSRARHLYP</sequence>
<reference evidence="2 3" key="1">
    <citation type="submission" date="2019-08" db="EMBL/GenBank/DDBJ databases">
        <title>Bradyrhizobium hipponensis sp. nov., a rhizobium isolated from a Lupinus angustifolius root nodule in Tunisia.</title>
        <authorList>
            <person name="Off K."/>
            <person name="Rejili M."/>
            <person name="Mars M."/>
            <person name="Brachmann A."/>
            <person name="Marin M."/>
        </authorList>
    </citation>
    <scope>NUCLEOTIDE SEQUENCE [LARGE SCALE GENOMIC DNA]</scope>
    <source>
        <strain evidence="2 3">CTAW11</strain>
    </source>
</reference>
<dbReference type="EMBL" id="VSSR01000162">
    <property type="protein sequence ID" value="TYL69848.1"/>
    <property type="molecule type" value="Genomic_DNA"/>
</dbReference>
<comment type="caution">
    <text evidence="2">The sequence shown here is derived from an EMBL/GenBank/DDBJ whole genome shotgun (WGS) entry which is preliminary data.</text>
</comment>
<proteinExistence type="predicted"/>
<feature type="region of interest" description="Disordered" evidence="1">
    <location>
        <begin position="1"/>
        <end position="21"/>
    </location>
</feature>
<accession>A0A5S4VXW6</accession>
<dbReference type="Proteomes" id="UP000324853">
    <property type="component" value="Unassembled WGS sequence"/>
</dbReference>
<gene>
    <name evidence="2" type="ORF">FXB38_42250</name>
</gene>
<keyword evidence="3" id="KW-1185">Reference proteome</keyword>
<organism evidence="2 3">
    <name type="scientific">Bradyrhizobium cytisi</name>
    <dbReference type="NCBI Taxonomy" id="515489"/>
    <lineage>
        <taxon>Bacteria</taxon>
        <taxon>Pseudomonadati</taxon>
        <taxon>Pseudomonadota</taxon>
        <taxon>Alphaproteobacteria</taxon>
        <taxon>Hyphomicrobiales</taxon>
        <taxon>Nitrobacteraceae</taxon>
        <taxon>Bradyrhizobium</taxon>
    </lineage>
</organism>
<evidence type="ECO:0000313" key="3">
    <source>
        <dbReference type="Proteomes" id="UP000324853"/>
    </source>
</evidence>
<protein>
    <submittedName>
        <fullName evidence="2">Uncharacterized protein</fullName>
    </submittedName>
</protein>
<name>A0A5S4VXW6_9BRAD</name>
<dbReference type="RefSeq" id="WP_148756739.1">
    <property type="nucleotide sequence ID" value="NZ_VSSR01000162.1"/>
</dbReference>